<evidence type="ECO:0000256" key="2">
    <source>
        <dbReference type="ARBA" id="ARBA00022737"/>
    </source>
</evidence>
<feature type="domain" description="CUB" evidence="6">
    <location>
        <begin position="824"/>
        <end position="945"/>
    </location>
</feature>
<evidence type="ECO:0000256" key="3">
    <source>
        <dbReference type="ARBA" id="ARBA00023157"/>
    </source>
</evidence>
<evidence type="ECO:0000259" key="6">
    <source>
        <dbReference type="PROSITE" id="PS01180"/>
    </source>
</evidence>
<feature type="non-terminal residue" evidence="7">
    <location>
        <position position="1"/>
    </location>
</feature>
<dbReference type="InterPro" id="IPR000859">
    <property type="entry name" value="CUB_dom"/>
</dbReference>
<dbReference type="CDD" id="cd00041">
    <property type="entry name" value="CUB"/>
    <property type="match status" value="8"/>
</dbReference>
<dbReference type="PANTHER" id="PTHR24251:SF37">
    <property type="entry name" value="CUB DOMAIN-CONTAINING PROTEIN"/>
    <property type="match status" value="1"/>
</dbReference>
<keyword evidence="1" id="KW-0732">Signal</keyword>
<dbReference type="EMBL" id="LR906731">
    <property type="protein sequence ID" value="CAD7253953.1"/>
    <property type="molecule type" value="Genomic_DNA"/>
</dbReference>
<comment type="caution">
    <text evidence="5">Lacks conserved residue(s) required for the propagation of feature annotation.</text>
</comment>
<sequence length="947" mass="104322">CGGVYTEPQGIVQSPLYPNAYPKDRECIYVVQAPPGKAIDFQFNSFDIEGSVGCIFDYIEFRDGHDENSPLIERYCGPPERIPLPVISTHNYLYAKFVTDGSVQNHGFMANYSFIDVGCGGIFTERIGVIHSPLHPDVYPNRARCTYIVAGAVGTIVRLTFTSFHLEEHVRCNFDYLEVYDNTTLPNTGGLVGRYCGRVNPPVLTSTENVMTLIFRSDHSIGGQGFSAAYIILNDTAECGGTYYTQLGVIATPNYPDGYPHNLDCTWIISAPSGRQINLNVSDFTLEMHQECQYDYLEIRNGGYANSPLIGKYCGNQLEGQVIPSHGNKLWMRLVTDRSFSARGFRVFWDSSSTGCGGETGGAEGSIISPNYPSPYDHRARCEWIIRVNSGSRVRLTFVDFDVDSHPACRRDFVSIREGGTRRGRRVGTYCGNNAPDPIVTDGNEVHVVFRSDGFNNGRGFNLRYRIVCDNVIETGHLRHGVIESPNFPNPYPHNRNCTWTLRAPRGSVLLLTFSHFSIEDHHSGNCSYDFLQVLESGTSGGTSGGNSSLGKFCGTSLIPQPIQSTKDTVYVVFQSDYSVAYNGFRLEWMVLGCGGLFRKPQGNFRSPNYPNPYPHEVDCDWRIVVDPGSAVRLTIHDFDIEGHCGFDNLTIYGGPEPTSPVLTTLCEKEERGKVVTSQGNQMLVSLRSDVSVSGRGFNASWITQHSNCGGLFTTPTGNILSPNYPQNYDHSDDCGYLIRVDANHAVELQFVDFDVEPHNNCSYDYVALFDGPDENSPELMRHCGASLPSPAVFRSTGNEMFLRLKADGFAAARGFMANYSRVCGARIVTEDGGVITSPHYPHLLPWKSFNCSWIVQAARPDERIAITVGDLDLHSTGDHNCSEAYLSILEGEGPDATEIGRFCGSAVPPAVFSRGAVVVVRMVVVLQSRNPLRGAGFSLGYSIATG</sequence>
<feature type="domain" description="CUB" evidence="6">
    <location>
        <begin position="1"/>
        <end position="115"/>
    </location>
</feature>
<dbReference type="Pfam" id="PF00431">
    <property type="entry name" value="CUB"/>
    <property type="match status" value="8"/>
</dbReference>
<dbReference type="PANTHER" id="PTHR24251">
    <property type="entry name" value="OVOCHYMASE-RELATED"/>
    <property type="match status" value="1"/>
</dbReference>
<dbReference type="Gene3D" id="2.60.120.290">
    <property type="entry name" value="Spermadhesin, CUB domain"/>
    <property type="match status" value="8"/>
</dbReference>
<evidence type="ECO:0000256" key="1">
    <source>
        <dbReference type="ARBA" id="ARBA00022729"/>
    </source>
</evidence>
<organism evidence="7">
    <name type="scientific">Darwinula stevensoni</name>
    <dbReference type="NCBI Taxonomy" id="69355"/>
    <lineage>
        <taxon>Eukaryota</taxon>
        <taxon>Metazoa</taxon>
        <taxon>Ecdysozoa</taxon>
        <taxon>Arthropoda</taxon>
        <taxon>Crustacea</taxon>
        <taxon>Oligostraca</taxon>
        <taxon>Ostracoda</taxon>
        <taxon>Podocopa</taxon>
        <taxon>Podocopida</taxon>
        <taxon>Darwinulocopina</taxon>
        <taxon>Darwinuloidea</taxon>
        <taxon>Darwinulidae</taxon>
        <taxon>Darwinula</taxon>
    </lineage>
</organism>
<name>A0A7R9AGP5_9CRUS</name>
<dbReference type="FunFam" id="2.60.120.290:FF:000013">
    <property type="entry name" value="Membrane frizzled-related protein"/>
    <property type="match status" value="5"/>
</dbReference>
<evidence type="ECO:0000313" key="8">
    <source>
        <dbReference type="Proteomes" id="UP000677054"/>
    </source>
</evidence>
<keyword evidence="3" id="KW-1015">Disulfide bond</keyword>
<feature type="domain" description="CUB" evidence="6">
    <location>
        <begin position="239"/>
        <end position="352"/>
    </location>
</feature>
<dbReference type="AlphaFoldDB" id="A0A7R9AGP5"/>
<feature type="domain" description="CUB" evidence="6">
    <location>
        <begin position="709"/>
        <end position="823"/>
    </location>
</feature>
<reference evidence="7" key="1">
    <citation type="submission" date="2020-11" db="EMBL/GenBank/DDBJ databases">
        <authorList>
            <person name="Tran Van P."/>
        </authorList>
    </citation>
    <scope>NUCLEOTIDE SEQUENCE</scope>
</reference>
<dbReference type="OrthoDB" id="6379480at2759"/>
<gene>
    <name evidence="7" type="ORF">DSTB1V02_LOCUS13699</name>
</gene>
<keyword evidence="2" id="KW-0677">Repeat</keyword>
<accession>A0A7R9AGP5</accession>
<evidence type="ECO:0000313" key="7">
    <source>
        <dbReference type="EMBL" id="CAD7253953.1"/>
    </source>
</evidence>
<dbReference type="FunFam" id="2.60.120.290:FF:000003">
    <property type="entry name" value="Neuropilin"/>
    <property type="match status" value="1"/>
</dbReference>
<dbReference type="SMART" id="SM00042">
    <property type="entry name" value="CUB"/>
    <property type="match status" value="8"/>
</dbReference>
<keyword evidence="8" id="KW-1185">Reference proteome</keyword>
<feature type="domain" description="CUB" evidence="6">
    <location>
        <begin position="594"/>
        <end position="705"/>
    </location>
</feature>
<dbReference type="InterPro" id="IPR035914">
    <property type="entry name" value="Sperma_CUB_dom_sf"/>
</dbReference>
<feature type="non-terminal residue" evidence="7">
    <location>
        <position position="947"/>
    </location>
</feature>
<dbReference type="EMBL" id="CAJPEV010007214">
    <property type="protein sequence ID" value="CAG0904641.1"/>
    <property type="molecule type" value="Genomic_DNA"/>
</dbReference>
<dbReference type="PROSITE" id="PS01180">
    <property type="entry name" value="CUB"/>
    <property type="match status" value="8"/>
</dbReference>
<feature type="domain" description="CUB" evidence="6">
    <location>
        <begin position="119"/>
        <end position="233"/>
    </location>
</feature>
<dbReference type="SUPFAM" id="SSF49854">
    <property type="entry name" value="Spermadhesin, CUB domain"/>
    <property type="match status" value="8"/>
</dbReference>
<feature type="domain" description="CUB" evidence="6">
    <location>
        <begin position="469"/>
        <end position="592"/>
    </location>
</feature>
<keyword evidence="4" id="KW-0325">Glycoprotein</keyword>
<proteinExistence type="predicted"/>
<evidence type="ECO:0000256" key="4">
    <source>
        <dbReference type="ARBA" id="ARBA00023180"/>
    </source>
</evidence>
<dbReference type="FunFam" id="2.60.120.290:FF:000005">
    <property type="entry name" value="Procollagen C-endopeptidase enhancer 1"/>
    <property type="match status" value="1"/>
</dbReference>
<protein>
    <recommendedName>
        <fullName evidence="6">CUB domain-containing protein</fullName>
    </recommendedName>
</protein>
<evidence type="ECO:0000256" key="5">
    <source>
        <dbReference type="PROSITE-ProRule" id="PRU00059"/>
    </source>
</evidence>
<dbReference type="Proteomes" id="UP000677054">
    <property type="component" value="Unassembled WGS sequence"/>
</dbReference>
<feature type="domain" description="CUB" evidence="6">
    <location>
        <begin position="356"/>
        <end position="468"/>
    </location>
</feature>